<evidence type="ECO:0000313" key="6">
    <source>
        <dbReference type="Proteomes" id="UP001235939"/>
    </source>
</evidence>
<keyword evidence="2" id="KW-0489">Methyltransferase</keyword>
<dbReference type="CDD" id="cd02440">
    <property type="entry name" value="AdoMet_MTases"/>
    <property type="match status" value="1"/>
</dbReference>
<sequence length="215" mass="24069">MGSRSLFEGANHAALYARFRPKAPPALIDKIMAFVKKKVKKDSHFEFHLLNVQIPESKLTHALDVGCGSGQSTVLLSQHFPKVTGVDSSSAQLQQARVTLEGNPNIEYLEAEAGAIPLPNSSVQLVTCGQSLHWFHTPPVLAEFRRLLVPRGALAVYGYFLPLPTIADDSRTTTQAQRVVLEFYHRDIGPFWDKNRSMVDNYYRDVFLHTYQSVS</sequence>
<dbReference type="PANTHER" id="PTHR44942:SF4">
    <property type="entry name" value="METHYLTRANSFERASE TYPE 11 DOMAIN-CONTAINING PROTEIN"/>
    <property type="match status" value="1"/>
</dbReference>
<evidence type="ECO:0000256" key="1">
    <source>
        <dbReference type="ARBA" id="ARBA00008361"/>
    </source>
</evidence>
<reference evidence="5 6" key="1">
    <citation type="submission" date="2022-01" db="EMBL/GenBank/DDBJ databases">
        <title>A chromosomal length assembly of Cordylochernes scorpioides.</title>
        <authorList>
            <person name="Zeh D."/>
            <person name="Zeh J."/>
        </authorList>
    </citation>
    <scope>NUCLEOTIDE SEQUENCE [LARGE SCALE GENOMIC DNA]</scope>
    <source>
        <strain evidence="5">IN4F17</strain>
        <tissue evidence="5">Whole Body</tissue>
    </source>
</reference>
<dbReference type="Proteomes" id="UP001235939">
    <property type="component" value="Chromosome 21"/>
</dbReference>
<dbReference type="Gene3D" id="3.40.50.150">
    <property type="entry name" value="Vaccinia Virus protein VP39"/>
    <property type="match status" value="1"/>
</dbReference>
<dbReference type="PANTHER" id="PTHR44942">
    <property type="entry name" value="METHYLTRANSF_11 DOMAIN-CONTAINING PROTEIN"/>
    <property type="match status" value="1"/>
</dbReference>
<evidence type="ECO:0000259" key="4">
    <source>
        <dbReference type="Pfam" id="PF08241"/>
    </source>
</evidence>
<dbReference type="SUPFAM" id="SSF53335">
    <property type="entry name" value="S-adenosyl-L-methionine-dependent methyltransferases"/>
    <property type="match status" value="1"/>
</dbReference>
<keyword evidence="3" id="KW-0808">Transferase</keyword>
<dbReference type="InterPro" id="IPR051052">
    <property type="entry name" value="Diverse_substrate_MTase"/>
</dbReference>
<proteinExistence type="inferred from homology"/>
<dbReference type="InterPro" id="IPR013216">
    <property type="entry name" value="Methyltransf_11"/>
</dbReference>
<gene>
    <name evidence="5" type="ORF">LAZ67_21001913</name>
</gene>
<organism evidence="5 6">
    <name type="scientific">Cordylochernes scorpioides</name>
    <dbReference type="NCBI Taxonomy" id="51811"/>
    <lineage>
        <taxon>Eukaryota</taxon>
        <taxon>Metazoa</taxon>
        <taxon>Ecdysozoa</taxon>
        <taxon>Arthropoda</taxon>
        <taxon>Chelicerata</taxon>
        <taxon>Arachnida</taxon>
        <taxon>Pseudoscorpiones</taxon>
        <taxon>Cheliferoidea</taxon>
        <taxon>Chernetidae</taxon>
        <taxon>Cordylochernes</taxon>
    </lineage>
</organism>
<dbReference type="EMBL" id="CP092883">
    <property type="protein sequence ID" value="UYV82390.1"/>
    <property type="molecule type" value="Genomic_DNA"/>
</dbReference>
<dbReference type="InterPro" id="IPR029063">
    <property type="entry name" value="SAM-dependent_MTases_sf"/>
</dbReference>
<keyword evidence="6" id="KW-1185">Reference proteome</keyword>
<protein>
    <recommendedName>
        <fullName evidence="4">Methyltransferase type 11 domain-containing protein</fullName>
    </recommendedName>
</protein>
<dbReference type="Pfam" id="PF08241">
    <property type="entry name" value="Methyltransf_11"/>
    <property type="match status" value="1"/>
</dbReference>
<evidence type="ECO:0000313" key="5">
    <source>
        <dbReference type="EMBL" id="UYV82390.1"/>
    </source>
</evidence>
<accession>A0ABY6LME7</accession>
<feature type="non-terminal residue" evidence="5">
    <location>
        <position position="215"/>
    </location>
</feature>
<evidence type="ECO:0000256" key="3">
    <source>
        <dbReference type="ARBA" id="ARBA00022679"/>
    </source>
</evidence>
<feature type="domain" description="Methyltransferase type 11" evidence="4">
    <location>
        <begin position="63"/>
        <end position="155"/>
    </location>
</feature>
<comment type="similarity">
    <text evidence="1">Belongs to the methyltransferase superfamily.</text>
</comment>
<evidence type="ECO:0000256" key="2">
    <source>
        <dbReference type="ARBA" id="ARBA00022603"/>
    </source>
</evidence>
<name>A0ABY6LME7_9ARAC</name>